<comment type="caution">
    <text evidence="1">The sequence shown here is derived from an EMBL/GenBank/DDBJ whole genome shotgun (WGS) entry which is preliminary data.</text>
</comment>
<name>A0A838ZLM1_9FLAO</name>
<dbReference type="GO" id="GO:0016740">
    <property type="term" value="F:transferase activity"/>
    <property type="evidence" value="ECO:0007669"/>
    <property type="project" value="UniProtKB-KW"/>
</dbReference>
<accession>A0A838ZLM1</accession>
<keyword evidence="2" id="KW-1185">Reference proteome</keyword>
<gene>
    <name evidence="1" type="ORF">H2507_09670</name>
</gene>
<dbReference type="Proteomes" id="UP000539710">
    <property type="component" value="Unassembled WGS sequence"/>
</dbReference>
<dbReference type="Gene3D" id="3.40.50.2000">
    <property type="entry name" value="Glycogen Phosphorylase B"/>
    <property type="match status" value="1"/>
</dbReference>
<keyword evidence="1" id="KW-0808">Transferase</keyword>
<reference evidence="2" key="1">
    <citation type="submission" date="2020-07" db="EMBL/GenBank/DDBJ databases">
        <title>Flavobacterium sp. xlx-214.</title>
        <authorList>
            <person name="Yang C."/>
        </authorList>
    </citation>
    <scope>NUCLEOTIDE SEQUENCE [LARGE SCALE GENOMIC DNA]</scope>
    <source>
        <strain evidence="2">CX-624</strain>
    </source>
</reference>
<evidence type="ECO:0000313" key="2">
    <source>
        <dbReference type="Proteomes" id="UP000539710"/>
    </source>
</evidence>
<organism evidence="1 2">
    <name type="scientific">Marnyiella aurantia</name>
    <dbReference type="NCBI Taxonomy" id="2758037"/>
    <lineage>
        <taxon>Bacteria</taxon>
        <taxon>Pseudomonadati</taxon>
        <taxon>Bacteroidota</taxon>
        <taxon>Flavobacteriia</taxon>
        <taxon>Flavobacteriales</taxon>
        <taxon>Weeksellaceae</taxon>
        <taxon>Marnyiella</taxon>
    </lineage>
</organism>
<dbReference type="AlphaFoldDB" id="A0A838ZLM1"/>
<evidence type="ECO:0000313" key="1">
    <source>
        <dbReference type="EMBL" id="MBA5247437.1"/>
    </source>
</evidence>
<dbReference type="SUPFAM" id="SSF53756">
    <property type="entry name" value="UDP-Glycosyltransferase/glycogen phosphorylase"/>
    <property type="match status" value="1"/>
</dbReference>
<dbReference type="EMBL" id="JACEUX010000003">
    <property type="protein sequence ID" value="MBA5247437.1"/>
    <property type="molecule type" value="Genomic_DNA"/>
</dbReference>
<protein>
    <submittedName>
        <fullName evidence="1">Glycosyltransferase</fullName>
    </submittedName>
</protein>
<sequence length="446" mass="51241">MKILIIADEVWNDRIHGNNVLTNWFTGFDAEFAEVYCSPGAPSNPVCTRYFQVTDAMMAKSLMGKRAGHAFETEILEMQASEVAPAAEPIPEKFYSTMKSLAGEPLRAVRDMIWLTGRYNQEALKKIIDDFQPDVVFCPRLLSPKLMRLEKIISKMTTAPFVAFTADDEASMMQVSYSPLYWIKRLLFRSAFKNHVKLYKHYFTFSAEQACDYNAQYDISTSTLYKSGDFSHNFVKKEVNDPIKLVYAGRLYCNRWKTLAAVADALKVINVDGIRMTLDIYTQEKVTDEHRKEILTSEAVKIHDRVSPQELTEIYREADVALHVESFEKKYRYATRVSFSTKIIDLMSSTCAILAICWDRHAGFQYLQEHDAAFCVDEVTKIEPQLLQLAMQPELITEYARKAWNCGKQNHQRELIQDELMNVFKRIMQQHKGGALISDNSDSAKL</sequence>
<proteinExistence type="predicted"/>